<evidence type="ECO:0000256" key="1">
    <source>
        <dbReference type="SAM" id="Phobius"/>
    </source>
</evidence>
<dbReference type="InterPro" id="IPR007563">
    <property type="entry name" value="DUF554"/>
</dbReference>
<feature type="transmembrane region" description="Helical" evidence="1">
    <location>
        <begin position="207"/>
        <end position="227"/>
    </location>
</feature>
<feature type="transmembrane region" description="Helical" evidence="1">
    <location>
        <begin position="180"/>
        <end position="201"/>
    </location>
</feature>
<sequence>MIGSIVNVLAIITGSLLGYFMRNGIKEEYKATIIDGLALSVLIMGIMSTMKTENFLLVITSVVIGSIVGEIIGIEKKLDRIGFKLQQRFGKGDSNFSKGFITATLVFCIGAMSIVGSIEAGLTGNYKTLFAKSVIDGVTSIIFASSLGIGVIFSIFPVFIYQGTITILSTILRDVFTPTIINEMSAVGGVLIAGIAINLMGIKKIRVSNMLPALIVPIIYILVKGFVGF</sequence>
<accession>A0A1U7M864</accession>
<organism evidence="2 3">
    <name type="scientific">Tissierella creatinophila DSM 6911</name>
    <dbReference type="NCBI Taxonomy" id="1123403"/>
    <lineage>
        <taxon>Bacteria</taxon>
        <taxon>Bacillati</taxon>
        <taxon>Bacillota</taxon>
        <taxon>Tissierellia</taxon>
        <taxon>Tissierellales</taxon>
        <taxon>Tissierellaceae</taxon>
        <taxon>Tissierella</taxon>
    </lineage>
</organism>
<feature type="transmembrane region" description="Helical" evidence="1">
    <location>
        <begin position="32"/>
        <end position="49"/>
    </location>
</feature>
<feature type="transmembrane region" description="Helical" evidence="1">
    <location>
        <begin position="95"/>
        <end position="118"/>
    </location>
</feature>
<keyword evidence="3" id="KW-1185">Reference proteome</keyword>
<evidence type="ECO:0000313" key="2">
    <source>
        <dbReference type="EMBL" id="OLS03476.1"/>
    </source>
</evidence>
<reference evidence="2 3" key="1">
    <citation type="submission" date="2016-02" db="EMBL/GenBank/DDBJ databases">
        <title>Genome sequence of Tissierella creatinophila DSM 6911.</title>
        <authorList>
            <person name="Poehlein A."/>
            <person name="Daniel R."/>
        </authorList>
    </citation>
    <scope>NUCLEOTIDE SEQUENCE [LARGE SCALE GENOMIC DNA]</scope>
    <source>
        <strain evidence="2 3">DSM 6911</strain>
    </source>
</reference>
<dbReference type="PANTHER" id="PTHR36111">
    <property type="entry name" value="INNER MEMBRANE PROTEIN-RELATED"/>
    <property type="match status" value="1"/>
</dbReference>
<gene>
    <name evidence="2" type="primary">ydfK</name>
    <name evidence="2" type="ORF">TICRE_04700</name>
</gene>
<dbReference type="EMBL" id="LTDM01000006">
    <property type="protein sequence ID" value="OLS03476.1"/>
    <property type="molecule type" value="Genomic_DNA"/>
</dbReference>
<keyword evidence="1" id="KW-0472">Membrane</keyword>
<dbReference type="PANTHER" id="PTHR36111:SF2">
    <property type="entry name" value="INNER MEMBRANE PROTEIN"/>
    <property type="match status" value="1"/>
</dbReference>
<dbReference type="Proteomes" id="UP000186112">
    <property type="component" value="Unassembled WGS sequence"/>
</dbReference>
<keyword evidence="1" id="KW-0812">Transmembrane</keyword>
<dbReference type="AlphaFoldDB" id="A0A1U7M864"/>
<feature type="transmembrane region" description="Helical" evidence="1">
    <location>
        <begin position="6"/>
        <end position="25"/>
    </location>
</feature>
<dbReference type="OrthoDB" id="9797976at2"/>
<evidence type="ECO:0000313" key="3">
    <source>
        <dbReference type="Proteomes" id="UP000186112"/>
    </source>
</evidence>
<feature type="transmembrane region" description="Helical" evidence="1">
    <location>
        <begin position="55"/>
        <end position="74"/>
    </location>
</feature>
<dbReference type="Pfam" id="PF04474">
    <property type="entry name" value="DUF554"/>
    <property type="match status" value="1"/>
</dbReference>
<keyword evidence="1" id="KW-1133">Transmembrane helix</keyword>
<name>A0A1U7M864_TISCR</name>
<dbReference type="RefSeq" id="WP_075724739.1">
    <property type="nucleotide sequence ID" value="NZ_LTDM01000006.1"/>
</dbReference>
<comment type="caution">
    <text evidence="2">The sequence shown here is derived from an EMBL/GenBank/DDBJ whole genome shotgun (WGS) entry which is preliminary data.</text>
</comment>
<proteinExistence type="predicted"/>
<feature type="transmembrane region" description="Helical" evidence="1">
    <location>
        <begin position="138"/>
        <end position="160"/>
    </location>
</feature>
<protein>
    <submittedName>
        <fullName evidence="2">Putative membrane protein YdfK</fullName>
    </submittedName>
</protein>